<evidence type="ECO:0000313" key="13">
    <source>
        <dbReference type="Proteomes" id="UP000224080"/>
    </source>
</evidence>
<dbReference type="OrthoDB" id="10258955at2759"/>
<evidence type="ECO:0000256" key="6">
    <source>
        <dbReference type="ARBA" id="ARBA00012863"/>
    </source>
</evidence>
<dbReference type="InterPro" id="IPR050138">
    <property type="entry name" value="DHOase/Allantoinase_Hydrolase"/>
</dbReference>
<dbReference type="InterPro" id="IPR018228">
    <property type="entry name" value="DNase_TatD-rel_CS"/>
</dbReference>
<dbReference type="InterPro" id="IPR002195">
    <property type="entry name" value="Dihydroorotase_CS"/>
</dbReference>
<dbReference type="SUPFAM" id="SSF51556">
    <property type="entry name" value="Metallo-dependent hydrolases"/>
    <property type="match status" value="1"/>
</dbReference>
<dbReference type="InterPro" id="IPR032466">
    <property type="entry name" value="Metal_Hydrolase"/>
</dbReference>
<gene>
    <name evidence="12" type="ORF">GX51_07338</name>
</gene>
<dbReference type="Pfam" id="PF01979">
    <property type="entry name" value="Amidohydro_1"/>
    <property type="match status" value="1"/>
</dbReference>
<comment type="similarity">
    <text evidence="4">Belongs to the metallo-dependent hydrolases superfamily. Allantoinase family.</text>
</comment>
<evidence type="ECO:0000256" key="10">
    <source>
        <dbReference type="SAM" id="MobiDB-lite"/>
    </source>
</evidence>
<dbReference type="InterPro" id="IPR006680">
    <property type="entry name" value="Amidohydro-rel"/>
</dbReference>
<evidence type="ECO:0000256" key="4">
    <source>
        <dbReference type="ARBA" id="ARBA00010368"/>
    </source>
</evidence>
<dbReference type="InterPro" id="IPR011059">
    <property type="entry name" value="Metal-dep_hydrolase_composite"/>
</dbReference>
<keyword evidence="9" id="KW-0862">Zinc</keyword>
<dbReference type="FunFam" id="3.20.20.140:FF:000032">
    <property type="entry name" value="Allantoinase Dal1"/>
    <property type="match status" value="1"/>
</dbReference>
<dbReference type="STRING" id="2060905.A0A2B7WLP4"/>
<evidence type="ECO:0000313" key="12">
    <source>
        <dbReference type="EMBL" id="PGG97427.1"/>
    </source>
</evidence>
<feature type="region of interest" description="Disordered" evidence="10">
    <location>
        <begin position="383"/>
        <end position="403"/>
    </location>
</feature>
<evidence type="ECO:0000256" key="9">
    <source>
        <dbReference type="ARBA" id="ARBA00022833"/>
    </source>
</evidence>
<evidence type="ECO:0000256" key="8">
    <source>
        <dbReference type="ARBA" id="ARBA00022801"/>
    </source>
</evidence>
<dbReference type="GO" id="GO:0046872">
    <property type="term" value="F:metal ion binding"/>
    <property type="evidence" value="ECO:0007669"/>
    <property type="project" value="UniProtKB-KW"/>
</dbReference>
<organism evidence="12 13">
    <name type="scientific">Blastomyces parvus</name>
    <dbReference type="NCBI Taxonomy" id="2060905"/>
    <lineage>
        <taxon>Eukaryota</taxon>
        <taxon>Fungi</taxon>
        <taxon>Dikarya</taxon>
        <taxon>Ascomycota</taxon>
        <taxon>Pezizomycotina</taxon>
        <taxon>Eurotiomycetes</taxon>
        <taxon>Eurotiomycetidae</taxon>
        <taxon>Onygenales</taxon>
        <taxon>Ajellomycetaceae</taxon>
        <taxon>Blastomyces</taxon>
    </lineage>
</organism>
<keyword evidence="7" id="KW-0479">Metal-binding</keyword>
<dbReference type="PANTHER" id="PTHR43668">
    <property type="entry name" value="ALLANTOINASE"/>
    <property type="match status" value="1"/>
</dbReference>
<evidence type="ECO:0000256" key="2">
    <source>
        <dbReference type="ARBA" id="ARBA00001947"/>
    </source>
</evidence>
<comment type="catalytic activity">
    <reaction evidence="1">
        <text>(S)-allantoin + H2O = allantoate + H(+)</text>
        <dbReference type="Rhea" id="RHEA:17029"/>
        <dbReference type="ChEBI" id="CHEBI:15377"/>
        <dbReference type="ChEBI" id="CHEBI:15378"/>
        <dbReference type="ChEBI" id="CHEBI:15678"/>
        <dbReference type="ChEBI" id="CHEBI:17536"/>
        <dbReference type="EC" id="3.5.2.5"/>
    </reaction>
</comment>
<dbReference type="GO" id="GO:0006145">
    <property type="term" value="P:purine nucleobase catabolic process"/>
    <property type="evidence" value="ECO:0007669"/>
    <property type="project" value="TreeGrafter"/>
</dbReference>
<name>A0A2B7WLP4_9EURO</name>
<feature type="compositionally biased region" description="Low complexity" evidence="10">
    <location>
        <begin position="384"/>
        <end position="394"/>
    </location>
</feature>
<accession>A0A2B7WLP4</accession>
<comment type="subunit">
    <text evidence="5">Homotetramer.</text>
</comment>
<evidence type="ECO:0000259" key="11">
    <source>
        <dbReference type="Pfam" id="PF01979"/>
    </source>
</evidence>
<feature type="region of interest" description="Disordered" evidence="10">
    <location>
        <begin position="1"/>
        <end position="29"/>
    </location>
</feature>
<keyword evidence="8" id="KW-0378">Hydrolase</keyword>
<sequence>MDSHPANTPTSTTNTTPASTPASTPPTGTGAPLAPFLAVLASTRAIISGRLTAATIVISLTTGKVTSVFHSVLPPSAFPPGTQYTDYSPHILMPGLVDAHVHLNEPGRTEWEGFETGTRAAAFGGVTTVIDMPLNAIPPTTTVDGLREKIAAAAGKCWVDVGFYGGVVPGNVQELKGLVEAGVKGFKGFLIDSGVDEFPAVSPADIKAAMLELADLPTTLMFHAEMVPDADGDTSLTTIPPPTGAPTSYSTFLSSRPSTFETTAITTILSLAPLAPKLPLHIVHLSAMEAIPLLKTARSQGINITAETCFHYLSLAAEEVGDGDTRHKCCPPIRSQVNQDALWEELAQHANAQGVIKTVVSDHSPCTPALKILPAHIPGSCAANNNENNNTKTNDAPEDEEEGSFLKAWGGISSVGLGLPIIWTELERRRSTADSTSTDTPTSTSSTTSALEDIVQWCCANTAKQVGLESQKGDLSVGYDGDVCVFDETAEWVVQPDTMLFRNKCSPYQGRRLKGIVRETWLRGQRVYTRDSGFVETKPVGKLLLEPRVA</sequence>
<dbReference type="GO" id="GO:0004038">
    <property type="term" value="F:allantoinase activity"/>
    <property type="evidence" value="ECO:0007669"/>
    <property type="project" value="UniProtKB-EC"/>
</dbReference>
<proteinExistence type="inferred from homology"/>
<evidence type="ECO:0000256" key="5">
    <source>
        <dbReference type="ARBA" id="ARBA00011881"/>
    </source>
</evidence>
<evidence type="ECO:0000256" key="7">
    <source>
        <dbReference type="ARBA" id="ARBA00022723"/>
    </source>
</evidence>
<comment type="caution">
    <text evidence="12">The sequence shown here is derived from an EMBL/GenBank/DDBJ whole genome shotgun (WGS) entry which is preliminary data.</text>
</comment>
<dbReference type="AlphaFoldDB" id="A0A2B7WLP4"/>
<dbReference type="EC" id="3.5.2.5" evidence="6"/>
<evidence type="ECO:0000256" key="1">
    <source>
        <dbReference type="ARBA" id="ARBA00001756"/>
    </source>
</evidence>
<feature type="domain" description="Amidohydrolase-related" evidence="11">
    <location>
        <begin position="91"/>
        <end position="525"/>
    </location>
</feature>
<dbReference type="GO" id="GO:0005737">
    <property type="term" value="C:cytoplasm"/>
    <property type="evidence" value="ECO:0007669"/>
    <property type="project" value="TreeGrafter"/>
</dbReference>
<feature type="compositionally biased region" description="Low complexity" evidence="10">
    <location>
        <begin position="433"/>
        <end position="448"/>
    </location>
</feature>
<comment type="cofactor">
    <cofactor evidence="2">
        <name>Zn(2+)</name>
        <dbReference type="ChEBI" id="CHEBI:29105"/>
    </cofactor>
</comment>
<keyword evidence="13" id="KW-1185">Reference proteome</keyword>
<dbReference type="SUPFAM" id="SSF51338">
    <property type="entry name" value="Composite domain of metallo-dependent hydrolases"/>
    <property type="match status" value="1"/>
</dbReference>
<evidence type="ECO:0000256" key="3">
    <source>
        <dbReference type="ARBA" id="ARBA00004968"/>
    </source>
</evidence>
<comment type="pathway">
    <text evidence="3">Nitrogen metabolism; (S)-allantoin degradation; allantoate from (S)-allantoin: step 1/1.</text>
</comment>
<reference evidence="12 13" key="1">
    <citation type="submission" date="2017-10" db="EMBL/GenBank/DDBJ databases">
        <title>Comparative genomics in systemic dimorphic fungi from Ajellomycetaceae.</title>
        <authorList>
            <person name="Munoz J.F."/>
            <person name="Mcewen J.G."/>
            <person name="Clay O.K."/>
            <person name="Cuomo C.A."/>
        </authorList>
    </citation>
    <scope>NUCLEOTIDE SEQUENCE [LARGE SCALE GENOMIC DNA]</scope>
    <source>
        <strain evidence="12 13">UAMH130</strain>
    </source>
</reference>
<dbReference type="PANTHER" id="PTHR43668:SF2">
    <property type="entry name" value="ALLANTOINASE"/>
    <property type="match status" value="1"/>
</dbReference>
<feature type="region of interest" description="Disordered" evidence="10">
    <location>
        <begin position="429"/>
        <end position="448"/>
    </location>
</feature>
<dbReference type="Gene3D" id="3.20.20.140">
    <property type="entry name" value="Metal-dependent hydrolases"/>
    <property type="match status" value="1"/>
</dbReference>
<dbReference type="PROSITE" id="PS01137">
    <property type="entry name" value="TATD_1"/>
    <property type="match status" value="1"/>
</dbReference>
<dbReference type="EMBL" id="PDNC01000144">
    <property type="protein sequence ID" value="PGG97427.1"/>
    <property type="molecule type" value="Genomic_DNA"/>
</dbReference>
<protein>
    <recommendedName>
        <fullName evidence="6">allantoinase</fullName>
        <ecNumber evidence="6">3.5.2.5</ecNumber>
    </recommendedName>
</protein>
<dbReference type="PROSITE" id="PS00482">
    <property type="entry name" value="DIHYDROOROTASE_1"/>
    <property type="match status" value="1"/>
</dbReference>
<dbReference type="Proteomes" id="UP000224080">
    <property type="component" value="Unassembled WGS sequence"/>
</dbReference>